<evidence type="ECO:0000256" key="1">
    <source>
        <dbReference type="SAM" id="SignalP"/>
    </source>
</evidence>
<keyword evidence="3" id="KW-1185">Reference proteome</keyword>
<evidence type="ECO:0000313" key="2">
    <source>
        <dbReference type="EMBL" id="OXA43128.1"/>
    </source>
</evidence>
<feature type="signal peptide" evidence="1">
    <location>
        <begin position="1"/>
        <end position="22"/>
    </location>
</feature>
<proteinExistence type="predicted"/>
<keyword evidence="1" id="KW-0732">Signal</keyword>
<feature type="chain" id="PRO_5012714172" evidence="1">
    <location>
        <begin position="23"/>
        <end position="113"/>
    </location>
</feature>
<evidence type="ECO:0000313" key="3">
    <source>
        <dbReference type="Proteomes" id="UP000198287"/>
    </source>
</evidence>
<dbReference type="AlphaFoldDB" id="A0A226DDT0"/>
<name>A0A226DDT0_FOLCA</name>
<gene>
    <name evidence="2" type="ORF">Fcan01_22105</name>
</gene>
<organism evidence="2 3">
    <name type="scientific">Folsomia candida</name>
    <name type="common">Springtail</name>
    <dbReference type="NCBI Taxonomy" id="158441"/>
    <lineage>
        <taxon>Eukaryota</taxon>
        <taxon>Metazoa</taxon>
        <taxon>Ecdysozoa</taxon>
        <taxon>Arthropoda</taxon>
        <taxon>Hexapoda</taxon>
        <taxon>Collembola</taxon>
        <taxon>Entomobryomorpha</taxon>
        <taxon>Isotomoidea</taxon>
        <taxon>Isotomidae</taxon>
        <taxon>Proisotominae</taxon>
        <taxon>Folsomia</taxon>
    </lineage>
</organism>
<dbReference type="Proteomes" id="UP000198287">
    <property type="component" value="Unassembled WGS sequence"/>
</dbReference>
<sequence length="113" mass="12631">MWGTRGLLFFILGVLLPSQIHCESEMLTIANQRDPDLVKLLVERSEYVDHVFDQLLFAHLSAKGGNHVPIPEPVAFNNLTYSHKWGVIDGVSHVLYVHPLLKIMLPFGLGNSG</sequence>
<accession>A0A226DDT0</accession>
<comment type="caution">
    <text evidence="2">The sequence shown here is derived from an EMBL/GenBank/DDBJ whole genome shotgun (WGS) entry which is preliminary data.</text>
</comment>
<reference evidence="2 3" key="1">
    <citation type="submission" date="2015-12" db="EMBL/GenBank/DDBJ databases">
        <title>The genome of Folsomia candida.</title>
        <authorList>
            <person name="Faddeeva A."/>
            <person name="Derks M.F."/>
            <person name="Anvar Y."/>
            <person name="Smit S."/>
            <person name="Van Straalen N."/>
            <person name="Roelofs D."/>
        </authorList>
    </citation>
    <scope>NUCLEOTIDE SEQUENCE [LARGE SCALE GENOMIC DNA]</scope>
    <source>
        <strain evidence="2 3">VU population</strain>
        <tissue evidence="2">Whole body</tissue>
    </source>
</reference>
<dbReference type="EMBL" id="LNIX01000023">
    <property type="protein sequence ID" value="OXA43128.1"/>
    <property type="molecule type" value="Genomic_DNA"/>
</dbReference>
<protein>
    <submittedName>
        <fullName evidence="2">Uncharacterized protein</fullName>
    </submittedName>
</protein>